<evidence type="ECO:0000313" key="19">
    <source>
        <dbReference type="EMBL" id="KAF3330333.1"/>
    </source>
</evidence>
<dbReference type="PANTHER" id="PTHR24006">
    <property type="entry name" value="UBIQUITIN CARBOXYL-TERMINAL HYDROLASE"/>
    <property type="match status" value="1"/>
</dbReference>
<keyword evidence="5" id="KW-0645">Protease</keyword>
<feature type="domain" description="DUSP" evidence="18">
    <location>
        <begin position="734"/>
        <end position="858"/>
    </location>
</feature>
<dbReference type="InterPro" id="IPR033841">
    <property type="entry name" value="Pep_USP48"/>
</dbReference>
<keyword evidence="9" id="KW-0788">Thiol protease</keyword>
<comment type="similarity">
    <text evidence="3">Belongs to the peptidase C19 family.</text>
</comment>
<comment type="subcellular location">
    <subcellularLocation>
        <location evidence="2">Nucleus</location>
    </subcellularLocation>
</comment>
<dbReference type="GO" id="GO:0005634">
    <property type="term" value="C:nucleus"/>
    <property type="evidence" value="ECO:0007669"/>
    <property type="project" value="UniProtKB-SubCell"/>
</dbReference>
<evidence type="ECO:0000256" key="11">
    <source>
        <dbReference type="ARBA" id="ARBA00056392"/>
    </source>
</evidence>
<dbReference type="PANTHER" id="PTHR24006:SF722">
    <property type="entry name" value="UBIQUITIN CARBOXYL-TERMINAL HYDROLASE 48"/>
    <property type="match status" value="1"/>
</dbReference>
<feature type="region of interest" description="Disordered" evidence="16">
    <location>
        <begin position="1"/>
        <end position="21"/>
    </location>
</feature>
<evidence type="ECO:0000256" key="13">
    <source>
        <dbReference type="ARBA" id="ARBA00075174"/>
    </source>
</evidence>
<dbReference type="PROSITE" id="PS00972">
    <property type="entry name" value="USP_1"/>
    <property type="match status" value="1"/>
</dbReference>
<evidence type="ECO:0000256" key="6">
    <source>
        <dbReference type="ARBA" id="ARBA00022737"/>
    </source>
</evidence>
<dbReference type="Proteomes" id="UP000623129">
    <property type="component" value="Unassembled WGS sequence"/>
</dbReference>
<dbReference type="PROSITE" id="PS00973">
    <property type="entry name" value="USP_2"/>
    <property type="match status" value="1"/>
</dbReference>
<evidence type="ECO:0000256" key="4">
    <source>
        <dbReference type="ARBA" id="ARBA00012759"/>
    </source>
</evidence>
<dbReference type="InterPro" id="IPR006615">
    <property type="entry name" value="Pept_C19_DUSP"/>
</dbReference>
<dbReference type="EMBL" id="SWLB01000013">
    <property type="protein sequence ID" value="KAF3330333.1"/>
    <property type="molecule type" value="Genomic_DNA"/>
</dbReference>
<evidence type="ECO:0000259" key="18">
    <source>
        <dbReference type="PROSITE" id="PS51283"/>
    </source>
</evidence>
<feature type="domain" description="DUSP" evidence="18">
    <location>
        <begin position="606"/>
        <end position="707"/>
    </location>
</feature>
<evidence type="ECO:0000259" key="17">
    <source>
        <dbReference type="PROSITE" id="PS50235"/>
    </source>
</evidence>
<dbReference type="GO" id="GO:0016579">
    <property type="term" value="P:protein deubiquitination"/>
    <property type="evidence" value="ECO:0007669"/>
    <property type="project" value="InterPro"/>
</dbReference>
<name>A0A833QYE8_9POAL</name>
<protein>
    <recommendedName>
        <fullName evidence="12">Ubiquitin carboxyl-terminal hydrolase 26</fullName>
        <ecNumber evidence="4">3.4.19.12</ecNumber>
    </recommendedName>
    <alternativeName>
        <fullName evidence="15">Deubiquitinating enzyme 26</fullName>
    </alternativeName>
    <alternativeName>
        <fullName evidence="13">Ubiquitin thioesterase 26</fullName>
    </alternativeName>
    <alternativeName>
        <fullName evidence="14">Ubiquitin-specific-processing protease 26</fullName>
    </alternativeName>
</protein>
<evidence type="ECO:0000313" key="20">
    <source>
        <dbReference type="Proteomes" id="UP000623129"/>
    </source>
</evidence>
<evidence type="ECO:0000256" key="14">
    <source>
        <dbReference type="ARBA" id="ARBA00078771"/>
    </source>
</evidence>
<evidence type="ECO:0000256" key="2">
    <source>
        <dbReference type="ARBA" id="ARBA00004123"/>
    </source>
</evidence>
<dbReference type="FunFam" id="3.90.70.10:FF:000049">
    <property type="entry name" value="ubiquitin carboxyl-terminal hydrolase 48"/>
    <property type="match status" value="1"/>
</dbReference>
<dbReference type="InterPro" id="IPR029071">
    <property type="entry name" value="Ubiquitin-like_domsf"/>
</dbReference>
<gene>
    <name evidence="19" type="ORF">FCM35_KLT03687</name>
</gene>
<dbReference type="SUPFAM" id="SSF143791">
    <property type="entry name" value="DUSP-like"/>
    <property type="match status" value="2"/>
</dbReference>
<dbReference type="Gene3D" id="3.90.70.10">
    <property type="entry name" value="Cysteine proteinases"/>
    <property type="match status" value="1"/>
</dbReference>
<keyword evidence="6" id="KW-0677">Repeat</keyword>
<evidence type="ECO:0000256" key="10">
    <source>
        <dbReference type="ARBA" id="ARBA00023242"/>
    </source>
</evidence>
<keyword evidence="7" id="KW-0833">Ubl conjugation pathway</keyword>
<dbReference type="GO" id="GO:0004197">
    <property type="term" value="F:cysteine-type endopeptidase activity"/>
    <property type="evidence" value="ECO:0007669"/>
    <property type="project" value="InterPro"/>
</dbReference>
<organism evidence="19 20">
    <name type="scientific">Carex littledalei</name>
    <dbReference type="NCBI Taxonomy" id="544730"/>
    <lineage>
        <taxon>Eukaryota</taxon>
        <taxon>Viridiplantae</taxon>
        <taxon>Streptophyta</taxon>
        <taxon>Embryophyta</taxon>
        <taxon>Tracheophyta</taxon>
        <taxon>Spermatophyta</taxon>
        <taxon>Magnoliopsida</taxon>
        <taxon>Liliopsida</taxon>
        <taxon>Poales</taxon>
        <taxon>Cyperaceae</taxon>
        <taxon>Cyperoideae</taxon>
        <taxon>Cariceae</taxon>
        <taxon>Carex</taxon>
        <taxon>Carex subgen. Euthyceras</taxon>
    </lineage>
</organism>
<dbReference type="InterPro" id="IPR050164">
    <property type="entry name" value="Peptidase_C19"/>
</dbReference>
<dbReference type="SUPFAM" id="SSF54236">
    <property type="entry name" value="Ubiquitin-like"/>
    <property type="match status" value="1"/>
</dbReference>
<dbReference type="InterPro" id="IPR044743">
    <property type="entry name" value="Ubl_USP48"/>
</dbReference>
<feature type="region of interest" description="Disordered" evidence="16">
    <location>
        <begin position="864"/>
        <end position="884"/>
    </location>
</feature>
<comment type="catalytic activity">
    <reaction evidence="1">
        <text>Thiol-dependent hydrolysis of ester, thioester, amide, peptide and isopeptide bonds formed by the C-terminal Gly of ubiquitin (a 76-residue protein attached to proteins as an intracellular targeting signal).</text>
        <dbReference type="EC" id="3.4.19.12"/>
    </reaction>
</comment>
<evidence type="ECO:0000256" key="8">
    <source>
        <dbReference type="ARBA" id="ARBA00022801"/>
    </source>
</evidence>
<feature type="compositionally biased region" description="Basic and acidic residues" evidence="16">
    <location>
        <begin position="397"/>
        <end position="413"/>
    </location>
</feature>
<dbReference type="GO" id="GO:0006508">
    <property type="term" value="P:proteolysis"/>
    <property type="evidence" value="ECO:0007669"/>
    <property type="project" value="UniProtKB-KW"/>
</dbReference>
<proteinExistence type="inferred from homology"/>
<evidence type="ECO:0000256" key="3">
    <source>
        <dbReference type="ARBA" id="ARBA00009085"/>
    </source>
</evidence>
<feature type="region of interest" description="Disordered" evidence="16">
    <location>
        <begin position="953"/>
        <end position="977"/>
    </location>
</feature>
<dbReference type="Gene3D" id="3.30.2230.10">
    <property type="entry name" value="DUSP-like"/>
    <property type="match status" value="2"/>
</dbReference>
<dbReference type="CDD" id="cd01795">
    <property type="entry name" value="Ubl_USP48"/>
    <property type="match status" value="1"/>
</dbReference>
<dbReference type="OrthoDB" id="289038at2759"/>
<dbReference type="InterPro" id="IPR038765">
    <property type="entry name" value="Papain-like_cys_pep_sf"/>
</dbReference>
<dbReference type="AlphaFoldDB" id="A0A833QYE8"/>
<dbReference type="InterPro" id="IPR035927">
    <property type="entry name" value="DUSP-like_sf"/>
</dbReference>
<feature type="compositionally biased region" description="Basic residues" evidence="16">
    <location>
        <begin position="1"/>
        <end position="13"/>
    </location>
</feature>
<dbReference type="PROSITE" id="PS50235">
    <property type="entry name" value="USP_3"/>
    <property type="match status" value="1"/>
</dbReference>
<evidence type="ECO:0000256" key="9">
    <source>
        <dbReference type="ARBA" id="ARBA00022807"/>
    </source>
</evidence>
<evidence type="ECO:0000256" key="5">
    <source>
        <dbReference type="ARBA" id="ARBA00022670"/>
    </source>
</evidence>
<keyword evidence="20" id="KW-1185">Reference proteome</keyword>
<reference evidence="19" key="1">
    <citation type="submission" date="2020-01" db="EMBL/GenBank/DDBJ databases">
        <title>Genome sequence of Kobresia littledalei, the first chromosome-level genome in the family Cyperaceae.</title>
        <authorList>
            <person name="Qu G."/>
        </authorList>
    </citation>
    <scope>NUCLEOTIDE SEQUENCE</scope>
    <source>
        <strain evidence="19">C.B.Clarke</strain>
        <tissue evidence="19">Leaf</tissue>
    </source>
</reference>
<comment type="function">
    <text evidence="11">Recognizes and hydrolyzes the peptide bond at the C-terminal Gly of ubiquitin. Involved in the processing of poly-ubiquitin precursors as well as that of ubiquitinated proteins. Deubiquitinates H2BK143ub1 of histone H2B.</text>
</comment>
<keyword evidence="8 19" id="KW-0378">Hydrolase</keyword>
<dbReference type="EC" id="3.4.19.12" evidence="4"/>
<dbReference type="PROSITE" id="PS51283">
    <property type="entry name" value="DUSP"/>
    <property type="match status" value="3"/>
</dbReference>
<dbReference type="GO" id="GO:0005829">
    <property type="term" value="C:cytosol"/>
    <property type="evidence" value="ECO:0007669"/>
    <property type="project" value="TreeGrafter"/>
</dbReference>
<dbReference type="InterPro" id="IPR001394">
    <property type="entry name" value="Peptidase_C19_UCH"/>
</dbReference>
<dbReference type="Pfam" id="PF06337">
    <property type="entry name" value="DUSP"/>
    <property type="match status" value="2"/>
</dbReference>
<evidence type="ECO:0000256" key="15">
    <source>
        <dbReference type="ARBA" id="ARBA00082179"/>
    </source>
</evidence>
<dbReference type="SMART" id="SM00695">
    <property type="entry name" value="DUSP"/>
    <property type="match status" value="1"/>
</dbReference>
<dbReference type="FunFam" id="3.30.2230.10:FF:000005">
    <property type="entry name" value="Ubiquitin carboxyl-terminal hydrolase 26"/>
    <property type="match status" value="1"/>
</dbReference>
<dbReference type="GO" id="GO:0004843">
    <property type="term" value="F:cysteine-type deubiquitinase activity"/>
    <property type="evidence" value="ECO:0007669"/>
    <property type="project" value="UniProtKB-EC"/>
</dbReference>
<evidence type="ECO:0000256" key="7">
    <source>
        <dbReference type="ARBA" id="ARBA00022786"/>
    </source>
</evidence>
<feature type="compositionally biased region" description="Polar residues" evidence="16">
    <location>
        <begin position="414"/>
        <end position="424"/>
    </location>
</feature>
<dbReference type="CDD" id="cd02668">
    <property type="entry name" value="Peptidase_C19L"/>
    <property type="match status" value="1"/>
</dbReference>
<sequence length="1108" mass="124129">MSRPSTRYKNKRHQQPDDTESSLAEILRRIHLTGEIRKPDINQLYSVWKPVCQGCRVNSKDNPNCFCALIPPSNGHRKSGLWQKNQDLILSLGPDPCKDLRSSVDTPAGLTNLGATCYANSILQCLYMNTSFRAGIFSLEPETLSQVPVLGQLTRLFAQLHSSKMGFIDSAPFIKTLELDNGVQQDSHEFLTLFLSLLERSLGHSKIHSAQTIVQDLFRGSVSHVTRCSKCGKDSEASSKMEDFYELELNIKDLKMLDESLDQYLSIEDLQGENQYYCESCHARVDATRCIKLRSLPTVLNFQLKRYVFLPKTTTKKKITSSFGFPKRLDMTKRLTVADSSLPSSPSPLTYELSAILIHKGSTVNSGHYVAHIKDELTAQWWEFDDEQVSILGSHPFGEKENNSNDKNKKNTKLEINSPSSNGKSHAEENGTEEEMFSSTDAYMLMYKLCESGTGFSACTNGKTSASLPSHFIEEIEKLNELYQKGGEEYQRTKDEKLAYVTERREEVKSVLSEAPVVAGDDMYFWISAEWLRQWADTVNPLDLDNSLIQCVHGKIPVSKVNSAKRISAMAWQLLQSKYGGGPALSNEDYCVECLKEGAHCAVSADVYRDKKASLKQLAEYALAGKSSDHPSYFVSRTWLMHWLKRKNTEKQSESELGPTSSLTCPHGTLLPEVASGAKRVSVPEDLWLFLYETHSSNKADMDDVLTFPTDTQPCEICTQELSEVACVEGTLRATKMKHRQNHEKLISGKSLVLNPGQNYNLVPASWLAKWRTFVTCTGKNISSSPEPDSLEVIIDSLMCEKHLKLMDRPLELVYKRGGITQKTSSTDGLTIIPKSDWLLFCEEWSVPESKGISCEIVFTSTSQDENNNNNNINEEKTSVGPCKDEPISVEDTDNMDEPNNNLEVRRPYIKTQPEVCEVCIGERESHALMEKLNYTNENITVVLVRGKEAPKSIREGSASFDPERRTSKRARKGSQGNNINLTVSCTTSVYQLKMMIWEAFGVVKENQKLHKGEVEIEGDMATLADKNIFPGDVLWVKDSEIHENRDIAGESLILSCIDLSALIPSVADYCIYEITDGKSGQQEEEGFRGTLLTSSNVTVTNGDTSQF</sequence>
<accession>A0A833QYE8</accession>
<comment type="caution">
    <text evidence="19">The sequence shown here is derived from an EMBL/GenBank/DDBJ whole genome shotgun (WGS) entry which is preliminary data.</text>
</comment>
<dbReference type="InterPro" id="IPR028889">
    <property type="entry name" value="USP"/>
</dbReference>
<feature type="compositionally biased region" description="Basic and acidic residues" evidence="16">
    <location>
        <begin position="874"/>
        <end position="884"/>
    </location>
</feature>
<evidence type="ECO:0000256" key="12">
    <source>
        <dbReference type="ARBA" id="ARBA00071636"/>
    </source>
</evidence>
<evidence type="ECO:0000256" key="1">
    <source>
        <dbReference type="ARBA" id="ARBA00000707"/>
    </source>
</evidence>
<dbReference type="Pfam" id="PF00443">
    <property type="entry name" value="UCH"/>
    <property type="match status" value="1"/>
</dbReference>
<dbReference type="Gene3D" id="3.10.20.90">
    <property type="entry name" value="Phosphatidylinositol 3-kinase Catalytic Subunit, Chain A, domain 1"/>
    <property type="match status" value="1"/>
</dbReference>
<feature type="domain" description="USP" evidence="17">
    <location>
        <begin position="108"/>
        <end position="450"/>
    </location>
</feature>
<feature type="region of interest" description="Disordered" evidence="16">
    <location>
        <begin position="393"/>
        <end position="435"/>
    </location>
</feature>
<feature type="domain" description="DUSP" evidence="18">
    <location>
        <begin position="499"/>
        <end position="591"/>
    </location>
</feature>
<evidence type="ECO:0000256" key="16">
    <source>
        <dbReference type="SAM" id="MobiDB-lite"/>
    </source>
</evidence>
<keyword evidence="10" id="KW-0539">Nucleus</keyword>
<dbReference type="SUPFAM" id="SSF54001">
    <property type="entry name" value="Cysteine proteinases"/>
    <property type="match status" value="1"/>
</dbReference>
<dbReference type="InterPro" id="IPR018200">
    <property type="entry name" value="USP_CS"/>
</dbReference>